<dbReference type="SUPFAM" id="SSF52540">
    <property type="entry name" value="P-loop containing nucleoside triphosphate hydrolases"/>
    <property type="match status" value="2"/>
</dbReference>
<feature type="region of interest" description="Interaction with substrate tRNA" evidence="10">
    <location>
        <begin position="159"/>
        <end position="163"/>
    </location>
</feature>
<comment type="cofactor">
    <cofactor evidence="1 10">
        <name>Mg(2+)</name>
        <dbReference type="ChEBI" id="CHEBI:18420"/>
    </cofactor>
</comment>
<evidence type="ECO:0000313" key="15">
    <source>
        <dbReference type="Proteomes" id="UP000254677"/>
    </source>
</evidence>
<dbReference type="OrthoDB" id="9776390at2"/>
<dbReference type="Gene3D" id="3.40.50.300">
    <property type="entry name" value="P-loop containing nucleotide triphosphate hydrolases"/>
    <property type="match status" value="1"/>
</dbReference>
<evidence type="ECO:0000256" key="8">
    <source>
        <dbReference type="ARBA" id="ARBA00022842"/>
    </source>
</evidence>
<feature type="binding site" evidence="10">
    <location>
        <begin position="10"/>
        <end position="17"/>
    </location>
    <ligand>
        <name>ATP</name>
        <dbReference type="ChEBI" id="CHEBI:30616"/>
    </ligand>
</feature>
<dbReference type="Gene3D" id="1.10.20.140">
    <property type="match status" value="1"/>
</dbReference>
<evidence type="ECO:0000256" key="5">
    <source>
        <dbReference type="ARBA" id="ARBA00022694"/>
    </source>
</evidence>
<feature type="binding site" evidence="10">
    <location>
        <begin position="12"/>
        <end position="17"/>
    </location>
    <ligand>
        <name>substrate</name>
    </ligand>
</feature>
<organism evidence="14 15">
    <name type="scientific">Legionella donaldsonii</name>
    <dbReference type="NCBI Taxonomy" id="45060"/>
    <lineage>
        <taxon>Bacteria</taxon>
        <taxon>Pseudomonadati</taxon>
        <taxon>Pseudomonadota</taxon>
        <taxon>Gammaproteobacteria</taxon>
        <taxon>Legionellales</taxon>
        <taxon>Legionellaceae</taxon>
        <taxon>Legionella</taxon>
    </lineage>
</organism>
<evidence type="ECO:0000256" key="7">
    <source>
        <dbReference type="ARBA" id="ARBA00022840"/>
    </source>
</evidence>
<feature type="site" description="Interaction with substrate tRNA" evidence="10">
    <location>
        <position position="123"/>
    </location>
</feature>
<dbReference type="GO" id="GO:0005524">
    <property type="term" value="F:ATP binding"/>
    <property type="evidence" value="ECO:0007669"/>
    <property type="project" value="UniProtKB-UniRule"/>
</dbReference>
<comment type="similarity">
    <text evidence="3 10 13">Belongs to the IPP transferase family.</text>
</comment>
<dbReference type="RefSeq" id="WP_115220428.1">
    <property type="nucleotide sequence ID" value="NZ_CAXYJE010000009.1"/>
</dbReference>
<dbReference type="Pfam" id="PF01715">
    <property type="entry name" value="IPPT"/>
    <property type="match status" value="1"/>
</dbReference>
<dbReference type="EMBL" id="UGOA01000001">
    <property type="protein sequence ID" value="STX40952.1"/>
    <property type="molecule type" value="Genomic_DNA"/>
</dbReference>
<comment type="subunit">
    <text evidence="10">Monomer.</text>
</comment>
<dbReference type="PANTHER" id="PTHR11088">
    <property type="entry name" value="TRNA DIMETHYLALLYLTRANSFERASE"/>
    <property type="match status" value="1"/>
</dbReference>
<sequence>MPEILFCLMGPTASGKTALASELIKHFPFEIISVDSAMVYREMNIGTAKPTQEELLQVPHHLIDIIDPPESYSAAQFCTDVFTLCRAIFTRGKIPLLVGGTMMYFNALQQGLSTLPQADETIRASLLQQAEEYGWAYLHQQLMQIDPLSAARIHPNDTQRIQRALEVYQISGKPLSSFWSEQKEALAYRFLNLILFPEDRAWLHKRIALRFEQMLEQGFVNEVEQLLQKWQLSPSCPAMRSVGYRQVFDYLAGDYDFEALRHKGVVATRQLAKRQLTWLRHWQEATFFACENPSTVSEIIAIINEILDNRAQND</sequence>
<evidence type="ECO:0000256" key="3">
    <source>
        <dbReference type="ARBA" id="ARBA00005842"/>
    </source>
</evidence>
<accession>A0A378IZT2</accession>
<keyword evidence="8 10" id="KW-0460">Magnesium</keyword>
<evidence type="ECO:0000256" key="1">
    <source>
        <dbReference type="ARBA" id="ARBA00001946"/>
    </source>
</evidence>
<dbReference type="GO" id="GO:0006400">
    <property type="term" value="P:tRNA modification"/>
    <property type="evidence" value="ECO:0007669"/>
    <property type="project" value="TreeGrafter"/>
</dbReference>
<evidence type="ECO:0000313" key="14">
    <source>
        <dbReference type="EMBL" id="STX40952.1"/>
    </source>
</evidence>
<evidence type="ECO:0000256" key="4">
    <source>
        <dbReference type="ARBA" id="ARBA00022679"/>
    </source>
</evidence>
<comment type="caution">
    <text evidence="10">Lacks conserved residue(s) required for the propagation of feature annotation.</text>
</comment>
<evidence type="ECO:0000256" key="10">
    <source>
        <dbReference type="HAMAP-Rule" id="MF_00185"/>
    </source>
</evidence>
<evidence type="ECO:0000256" key="6">
    <source>
        <dbReference type="ARBA" id="ARBA00022741"/>
    </source>
</evidence>
<dbReference type="PANTHER" id="PTHR11088:SF60">
    <property type="entry name" value="TRNA DIMETHYLALLYLTRANSFERASE"/>
    <property type="match status" value="1"/>
</dbReference>
<comment type="function">
    <text evidence="2 10 12">Catalyzes the transfer of a dimethylallyl group onto the adenine at position 37 in tRNAs that read codons beginning with uridine, leading to the formation of N6-(dimethylallyl)adenosine (i(6)A).</text>
</comment>
<name>A0A378IZT2_9GAMM</name>
<evidence type="ECO:0000256" key="12">
    <source>
        <dbReference type="RuleBase" id="RU003784"/>
    </source>
</evidence>
<protein>
    <recommendedName>
        <fullName evidence="10">tRNA dimethylallyltransferase</fullName>
        <ecNumber evidence="10">2.5.1.75</ecNumber>
    </recommendedName>
    <alternativeName>
        <fullName evidence="10">Dimethylallyl diphosphate:tRNA dimethylallyltransferase</fullName>
        <shortName evidence="10">DMAPP:tRNA dimethylallyltransferase</shortName>
        <shortName evidence="10">DMATase</shortName>
    </alternativeName>
    <alternativeName>
        <fullName evidence="10">Isopentenyl-diphosphate:tRNA isopentenyltransferase</fullName>
        <shortName evidence="10">IPP transferase</shortName>
        <shortName evidence="10">IPPT</shortName>
        <shortName evidence="10">IPTase</shortName>
    </alternativeName>
</protein>
<dbReference type="InterPro" id="IPR027417">
    <property type="entry name" value="P-loop_NTPase"/>
</dbReference>
<dbReference type="Proteomes" id="UP000254677">
    <property type="component" value="Unassembled WGS sequence"/>
</dbReference>
<evidence type="ECO:0000256" key="13">
    <source>
        <dbReference type="RuleBase" id="RU003785"/>
    </source>
</evidence>
<dbReference type="HAMAP" id="MF_00185">
    <property type="entry name" value="IPP_trans"/>
    <property type="match status" value="1"/>
</dbReference>
<dbReference type="AlphaFoldDB" id="A0A378IZT2"/>
<dbReference type="FunFam" id="1.10.20.140:FF:000001">
    <property type="entry name" value="tRNA dimethylallyltransferase"/>
    <property type="match status" value="1"/>
</dbReference>
<keyword evidence="7 10" id="KW-0067">ATP-binding</keyword>
<dbReference type="InterPro" id="IPR018022">
    <property type="entry name" value="IPT"/>
</dbReference>
<reference evidence="14 15" key="1">
    <citation type="submission" date="2018-06" db="EMBL/GenBank/DDBJ databases">
        <authorList>
            <consortium name="Pathogen Informatics"/>
            <person name="Doyle S."/>
        </authorList>
    </citation>
    <scope>NUCLEOTIDE SEQUENCE [LARGE SCALE GENOMIC DNA]</scope>
    <source>
        <strain evidence="14 15">NCTC13292</strain>
    </source>
</reference>
<keyword evidence="4 10" id="KW-0808">Transferase</keyword>
<dbReference type="InterPro" id="IPR039657">
    <property type="entry name" value="Dimethylallyltransferase"/>
</dbReference>
<dbReference type="EC" id="2.5.1.75" evidence="10"/>
<evidence type="ECO:0000256" key="11">
    <source>
        <dbReference type="RuleBase" id="RU003783"/>
    </source>
</evidence>
<feature type="region of interest" description="Interaction with substrate tRNA" evidence="10">
    <location>
        <begin position="35"/>
        <end position="38"/>
    </location>
</feature>
<dbReference type="GO" id="GO:0052381">
    <property type="term" value="F:tRNA dimethylallyltransferase activity"/>
    <property type="evidence" value="ECO:0007669"/>
    <property type="project" value="UniProtKB-UniRule"/>
</dbReference>
<comment type="catalytic activity">
    <reaction evidence="9 10 11">
        <text>adenosine(37) in tRNA + dimethylallyl diphosphate = N(6)-dimethylallyladenosine(37) in tRNA + diphosphate</text>
        <dbReference type="Rhea" id="RHEA:26482"/>
        <dbReference type="Rhea" id="RHEA-COMP:10162"/>
        <dbReference type="Rhea" id="RHEA-COMP:10375"/>
        <dbReference type="ChEBI" id="CHEBI:33019"/>
        <dbReference type="ChEBI" id="CHEBI:57623"/>
        <dbReference type="ChEBI" id="CHEBI:74411"/>
        <dbReference type="ChEBI" id="CHEBI:74415"/>
        <dbReference type="EC" id="2.5.1.75"/>
    </reaction>
</comment>
<feature type="site" description="Interaction with substrate tRNA" evidence="10">
    <location>
        <position position="101"/>
    </location>
</feature>
<evidence type="ECO:0000256" key="2">
    <source>
        <dbReference type="ARBA" id="ARBA00003213"/>
    </source>
</evidence>
<gene>
    <name evidence="10 14" type="primary">miaA</name>
    <name evidence="14" type="ORF">NCTC13292_00603</name>
</gene>
<dbReference type="NCBIfam" id="TIGR00174">
    <property type="entry name" value="miaA"/>
    <property type="match status" value="1"/>
</dbReference>
<keyword evidence="6 10" id="KW-0547">Nucleotide-binding</keyword>
<evidence type="ECO:0000256" key="9">
    <source>
        <dbReference type="ARBA" id="ARBA00049563"/>
    </source>
</evidence>
<proteinExistence type="inferred from homology"/>
<keyword evidence="5 10" id="KW-0819">tRNA processing</keyword>
<keyword evidence="15" id="KW-1185">Reference proteome</keyword>